<dbReference type="GO" id="GO:0030170">
    <property type="term" value="F:pyridoxal phosphate binding"/>
    <property type="evidence" value="ECO:0007669"/>
    <property type="project" value="TreeGrafter"/>
</dbReference>
<dbReference type="EC" id="2.6.1.50" evidence="4"/>
<evidence type="ECO:0000313" key="5">
    <source>
        <dbReference type="Proteomes" id="UP000002368"/>
    </source>
</evidence>
<dbReference type="KEGG" id="bts:Btus_0884"/>
<keyword evidence="4" id="KW-0808">Transferase</keyword>
<evidence type="ECO:0000256" key="3">
    <source>
        <dbReference type="RuleBase" id="RU004508"/>
    </source>
</evidence>
<evidence type="ECO:0000256" key="2">
    <source>
        <dbReference type="PIRSR" id="PIRSR000390-2"/>
    </source>
</evidence>
<evidence type="ECO:0000313" key="4">
    <source>
        <dbReference type="EMBL" id="ADG05628.1"/>
    </source>
</evidence>
<dbReference type="InterPro" id="IPR015424">
    <property type="entry name" value="PyrdxlP-dep_Trfase"/>
</dbReference>
<gene>
    <name evidence="4" type="ordered locus">Btus_0884</name>
</gene>
<dbReference type="Gene3D" id="3.40.640.10">
    <property type="entry name" value="Type I PLP-dependent aspartate aminotransferase-like (Major domain)"/>
    <property type="match status" value="1"/>
</dbReference>
<dbReference type="InterPro" id="IPR015421">
    <property type="entry name" value="PyrdxlP-dep_Trfase_major"/>
</dbReference>
<dbReference type="Pfam" id="PF01041">
    <property type="entry name" value="DegT_DnrJ_EryC1"/>
    <property type="match status" value="1"/>
</dbReference>
<name>D5WVZ6_KYRT2</name>
<dbReference type="RefSeq" id="WP_013074920.1">
    <property type="nucleotide sequence ID" value="NC_014098.1"/>
</dbReference>
<dbReference type="HOGENOM" id="CLU_033332_7_2_9"/>
<proteinExistence type="inferred from homology"/>
<dbReference type="PANTHER" id="PTHR30244">
    <property type="entry name" value="TRANSAMINASE"/>
    <property type="match status" value="1"/>
</dbReference>
<dbReference type="InterPro" id="IPR000653">
    <property type="entry name" value="DegT/StrS_aminotransferase"/>
</dbReference>
<dbReference type="SUPFAM" id="SSF53383">
    <property type="entry name" value="PLP-dependent transferases"/>
    <property type="match status" value="1"/>
</dbReference>
<evidence type="ECO:0000256" key="1">
    <source>
        <dbReference type="PIRSR" id="PIRSR000390-1"/>
    </source>
</evidence>
<dbReference type="Gene3D" id="3.90.1150.10">
    <property type="entry name" value="Aspartate Aminotransferase, domain 1"/>
    <property type="match status" value="1"/>
</dbReference>
<reference evidence="4 5" key="1">
    <citation type="journal article" date="2011" name="Stand. Genomic Sci.">
        <title>Complete genome sequence of the thermophilic, hydrogen-oxidizing Bacillus tusciae type strain (T2) and reclassification in the new genus, Kyrpidia gen. nov. as Kyrpidia tusciae comb. nov. and emendation of the family Alicyclobacillaceae da Costa and Rainey, 2010.</title>
        <authorList>
            <person name="Klenk H.P."/>
            <person name="Lapidus A."/>
            <person name="Chertkov O."/>
            <person name="Copeland A."/>
            <person name="Del Rio T.G."/>
            <person name="Nolan M."/>
            <person name="Lucas S."/>
            <person name="Chen F."/>
            <person name="Tice H."/>
            <person name="Cheng J.F."/>
            <person name="Han C."/>
            <person name="Bruce D."/>
            <person name="Goodwin L."/>
            <person name="Pitluck S."/>
            <person name="Pati A."/>
            <person name="Ivanova N."/>
            <person name="Mavromatis K."/>
            <person name="Daum C."/>
            <person name="Chen A."/>
            <person name="Palaniappan K."/>
            <person name="Chang Y.J."/>
            <person name="Land M."/>
            <person name="Hauser L."/>
            <person name="Jeffries C.D."/>
            <person name="Detter J.C."/>
            <person name="Rohde M."/>
            <person name="Abt B."/>
            <person name="Pukall R."/>
            <person name="Goker M."/>
            <person name="Bristow J."/>
            <person name="Markowitz V."/>
            <person name="Hugenholtz P."/>
            <person name="Eisen J.A."/>
        </authorList>
    </citation>
    <scope>NUCLEOTIDE SEQUENCE [LARGE SCALE GENOMIC DNA]</scope>
    <source>
        <strain evidence="4 5">DSM 2912</strain>
    </source>
</reference>
<dbReference type="InterPro" id="IPR015422">
    <property type="entry name" value="PyrdxlP-dep_Trfase_small"/>
</dbReference>
<dbReference type="AlphaFoldDB" id="D5WVZ6"/>
<dbReference type="EMBL" id="CP002017">
    <property type="protein sequence ID" value="ADG05628.1"/>
    <property type="molecule type" value="Genomic_DNA"/>
</dbReference>
<dbReference type="Proteomes" id="UP000002368">
    <property type="component" value="Chromosome"/>
</dbReference>
<feature type="active site" description="Proton acceptor" evidence="1">
    <location>
        <position position="185"/>
    </location>
</feature>
<dbReference type="eggNOG" id="COG0399">
    <property type="taxonomic scope" value="Bacteria"/>
</dbReference>
<dbReference type="CDD" id="cd00616">
    <property type="entry name" value="AHBA_syn"/>
    <property type="match status" value="1"/>
</dbReference>
<sequence>MIARKTVPLARPDVGEEEIDAVVSVLRTPILSIGPKIEEFEERCAAVAGRRYGVAVNSGTSALHLIVRGLGIGQGDEVITTPFSFVASSNVLLYERAKPVFVDIDPLTYNIDIDWIEAAITSRTKAILVVDVFGQAVNMLRLAEIAKRYDLLLIEDSCEAIGGAYDGVPCGHLGDAGAFAFYPNKQITTGEGGVLVTDSADLYRMARSLRNQGRGEASEWLAHDRLGYNYRLSEINAVLGVEQIKRLDEILAKRSEVARKYTERLQDIPLVTPPRIDPRVRMSWFVYVVRVDETVDRDKLMVFLRERGVGCRPYFSPIHLQPFYRQMFGYREGDFPITEDVAKSTIALPFFNRITDEEIDYVCEMLREGIVACRK</sequence>
<dbReference type="GO" id="GO:0047310">
    <property type="term" value="F:glutamine-scyllo-inositol transaminase activity"/>
    <property type="evidence" value="ECO:0007669"/>
    <property type="project" value="UniProtKB-EC"/>
</dbReference>
<dbReference type="OrthoDB" id="9810913at2"/>
<feature type="modified residue" description="N6-(pyridoxal phosphate)lysine" evidence="2">
    <location>
        <position position="185"/>
    </location>
</feature>
<accession>D5WVZ6</accession>
<comment type="similarity">
    <text evidence="3">Belongs to the DegT/DnrJ/EryC1 family.</text>
</comment>
<keyword evidence="5" id="KW-1185">Reference proteome</keyword>
<keyword evidence="4" id="KW-0032">Aminotransferase</keyword>
<dbReference type="PANTHER" id="PTHR30244:SF39">
    <property type="entry name" value="BLR3650 PROTEIN"/>
    <property type="match status" value="1"/>
</dbReference>
<organism evidence="4 5">
    <name type="scientific">Kyrpidia tusciae (strain DSM 2912 / NBRC 15312 / T2)</name>
    <name type="common">Bacillus tusciae</name>
    <dbReference type="NCBI Taxonomy" id="562970"/>
    <lineage>
        <taxon>Bacteria</taxon>
        <taxon>Bacillati</taxon>
        <taxon>Bacillota</taxon>
        <taxon>Bacilli</taxon>
        <taxon>Bacillales</taxon>
        <taxon>Alicyclobacillaceae</taxon>
        <taxon>Kyrpidia</taxon>
    </lineage>
</organism>
<dbReference type="PIRSF" id="PIRSF000390">
    <property type="entry name" value="PLP_StrS"/>
    <property type="match status" value="1"/>
</dbReference>
<protein>
    <submittedName>
        <fullName evidence="4">Glutamine--scyllo-inositol transaminase</fullName>
        <ecNumber evidence="4">2.6.1.50</ecNumber>
    </submittedName>
</protein>
<dbReference type="GO" id="GO:0000271">
    <property type="term" value="P:polysaccharide biosynthetic process"/>
    <property type="evidence" value="ECO:0007669"/>
    <property type="project" value="TreeGrafter"/>
</dbReference>
<keyword evidence="2 3" id="KW-0663">Pyridoxal phosphate</keyword>
<dbReference type="STRING" id="562970.Btus_0884"/>